<keyword evidence="3 6" id="KW-0479">Metal-binding</keyword>
<dbReference type="Pfam" id="PF00459">
    <property type="entry name" value="Inositol_P"/>
    <property type="match status" value="1"/>
</dbReference>
<evidence type="ECO:0000313" key="8">
    <source>
        <dbReference type="Proteomes" id="UP000221165"/>
    </source>
</evidence>
<keyword evidence="5 6" id="KW-0460">Magnesium</keyword>
<dbReference type="Gene3D" id="3.40.190.80">
    <property type="match status" value="1"/>
</dbReference>
<protein>
    <submittedName>
        <fullName evidence="7">Inositol monophosphatase</fullName>
    </submittedName>
</protein>
<feature type="binding site" evidence="6">
    <location>
        <position position="63"/>
    </location>
    <ligand>
        <name>Mg(2+)</name>
        <dbReference type="ChEBI" id="CHEBI:18420"/>
        <label>1</label>
        <note>catalytic</note>
    </ligand>
</feature>
<dbReference type="GO" id="GO:0046872">
    <property type="term" value="F:metal ion binding"/>
    <property type="evidence" value="ECO:0007669"/>
    <property type="project" value="UniProtKB-KW"/>
</dbReference>
<proteinExistence type="inferred from homology"/>
<dbReference type="InterPro" id="IPR000760">
    <property type="entry name" value="Inositol_monophosphatase-like"/>
</dbReference>
<dbReference type="PANTHER" id="PTHR20854:SF4">
    <property type="entry name" value="INOSITOL-1-MONOPHOSPHATASE-RELATED"/>
    <property type="match status" value="1"/>
</dbReference>
<evidence type="ECO:0000256" key="2">
    <source>
        <dbReference type="ARBA" id="ARBA00009759"/>
    </source>
</evidence>
<dbReference type="VEuPathDB" id="ToxoDB:CSUI_004722"/>
<sequence length="126" mass="13637">MRDCDPVARTMASDVKRCVLNNLVYCMHHCRDIRHLGSTALELCYVAAGRLDAYQSLGPKEWDFAAAVLMVKEAGGCVIDFDGQPLELHKRRALAGSTDALARSFVGHLMAPGLAPPGGEELLQAL</sequence>
<dbReference type="Proteomes" id="UP000221165">
    <property type="component" value="Unassembled WGS sequence"/>
</dbReference>
<dbReference type="GO" id="GO:0006020">
    <property type="term" value="P:inositol metabolic process"/>
    <property type="evidence" value="ECO:0007669"/>
    <property type="project" value="TreeGrafter"/>
</dbReference>
<dbReference type="PANTHER" id="PTHR20854">
    <property type="entry name" value="INOSITOL MONOPHOSPHATASE"/>
    <property type="match status" value="1"/>
</dbReference>
<dbReference type="SUPFAM" id="SSF56655">
    <property type="entry name" value="Carbohydrate phosphatase"/>
    <property type="match status" value="1"/>
</dbReference>
<name>A0A2C6KLT9_9APIC</name>
<evidence type="ECO:0000256" key="3">
    <source>
        <dbReference type="ARBA" id="ARBA00022723"/>
    </source>
</evidence>
<dbReference type="GO" id="GO:0046854">
    <property type="term" value="P:phosphatidylinositol phosphate biosynthetic process"/>
    <property type="evidence" value="ECO:0007669"/>
    <property type="project" value="InterPro"/>
</dbReference>
<evidence type="ECO:0000256" key="4">
    <source>
        <dbReference type="ARBA" id="ARBA00022801"/>
    </source>
</evidence>
<evidence type="ECO:0000256" key="5">
    <source>
        <dbReference type="ARBA" id="ARBA00022842"/>
    </source>
</evidence>
<gene>
    <name evidence="7" type="ORF">CSUI_004722</name>
</gene>
<comment type="caution">
    <text evidence="7">The sequence shown here is derived from an EMBL/GenBank/DDBJ whole genome shotgun (WGS) entry which is preliminary data.</text>
</comment>
<dbReference type="GeneID" id="94428118"/>
<accession>A0A2C6KLT9</accession>
<dbReference type="OrthoDB" id="10254945at2759"/>
<dbReference type="RefSeq" id="XP_067923122.1">
    <property type="nucleotide sequence ID" value="XM_068064907.1"/>
</dbReference>
<evidence type="ECO:0000256" key="1">
    <source>
        <dbReference type="ARBA" id="ARBA00001946"/>
    </source>
</evidence>
<dbReference type="PRINTS" id="PR00377">
    <property type="entry name" value="IMPHPHTASES"/>
</dbReference>
<organism evidence="7 8">
    <name type="scientific">Cystoisospora suis</name>
    <dbReference type="NCBI Taxonomy" id="483139"/>
    <lineage>
        <taxon>Eukaryota</taxon>
        <taxon>Sar</taxon>
        <taxon>Alveolata</taxon>
        <taxon>Apicomplexa</taxon>
        <taxon>Conoidasida</taxon>
        <taxon>Coccidia</taxon>
        <taxon>Eucoccidiorida</taxon>
        <taxon>Eimeriorina</taxon>
        <taxon>Sarcocystidae</taxon>
        <taxon>Cystoisospora</taxon>
    </lineage>
</organism>
<dbReference type="FunFam" id="3.40.190.80:FF:000020">
    <property type="entry name" value="Fructose-1,6-bisphosphatase/inositol-1-monophosphatase"/>
    <property type="match status" value="1"/>
</dbReference>
<keyword evidence="8" id="KW-1185">Reference proteome</keyword>
<evidence type="ECO:0000256" key="6">
    <source>
        <dbReference type="PIRSR" id="PIRSR600760-2"/>
    </source>
</evidence>
<dbReference type="EMBL" id="MIGC01002245">
    <property type="protein sequence ID" value="PHJ21440.1"/>
    <property type="molecule type" value="Genomic_DNA"/>
</dbReference>
<dbReference type="AlphaFoldDB" id="A0A2C6KLT9"/>
<reference evidence="7 8" key="1">
    <citation type="journal article" date="2017" name="Int. J. Parasitol.">
        <title>The genome of the protozoan parasite Cystoisospora suis and a reverse vaccinology approach to identify vaccine candidates.</title>
        <authorList>
            <person name="Palmieri N."/>
            <person name="Shrestha A."/>
            <person name="Ruttkowski B."/>
            <person name="Beck T."/>
            <person name="Vogl C."/>
            <person name="Tomley F."/>
            <person name="Blake D.P."/>
            <person name="Joachim A."/>
        </authorList>
    </citation>
    <scope>NUCLEOTIDE SEQUENCE [LARGE SCALE GENOMIC DNA]</scope>
    <source>
        <strain evidence="7 8">Wien I</strain>
    </source>
</reference>
<dbReference type="PROSITE" id="PS00630">
    <property type="entry name" value="IMP_2"/>
    <property type="match status" value="1"/>
</dbReference>
<comment type="similarity">
    <text evidence="2">Belongs to the inositol monophosphatase superfamily.</text>
</comment>
<comment type="cofactor">
    <cofactor evidence="1 6">
        <name>Mg(2+)</name>
        <dbReference type="ChEBI" id="CHEBI:18420"/>
    </cofactor>
</comment>
<dbReference type="GO" id="GO:0008934">
    <property type="term" value="F:inositol monophosphate 1-phosphatase activity"/>
    <property type="evidence" value="ECO:0007669"/>
    <property type="project" value="TreeGrafter"/>
</dbReference>
<keyword evidence="4" id="KW-0378">Hydrolase</keyword>
<evidence type="ECO:0000313" key="7">
    <source>
        <dbReference type="EMBL" id="PHJ21440.1"/>
    </source>
</evidence>
<dbReference type="GO" id="GO:0007165">
    <property type="term" value="P:signal transduction"/>
    <property type="evidence" value="ECO:0007669"/>
    <property type="project" value="TreeGrafter"/>
</dbReference>
<dbReference type="InterPro" id="IPR020550">
    <property type="entry name" value="Inositol_monophosphatase_CS"/>
</dbReference>